<dbReference type="EMBL" id="AEVN01000051">
    <property type="protein sequence ID" value="EFY04764.1"/>
    <property type="molecule type" value="Genomic_DNA"/>
</dbReference>
<evidence type="ECO:0000313" key="1">
    <source>
        <dbReference type="EMBL" id="EFY04764.1"/>
    </source>
</evidence>
<organism evidence="1 2">
    <name type="scientific">Phascolarctobacterium succinatutens YIT 12067</name>
    <dbReference type="NCBI Taxonomy" id="626939"/>
    <lineage>
        <taxon>Bacteria</taxon>
        <taxon>Bacillati</taxon>
        <taxon>Bacillota</taxon>
        <taxon>Negativicutes</taxon>
        <taxon>Acidaminococcales</taxon>
        <taxon>Acidaminococcaceae</taxon>
        <taxon>Phascolarctobacterium</taxon>
    </lineage>
</organism>
<dbReference type="HOGENOM" id="CLU_2684606_0_0_9"/>
<sequence length="74" mass="7854">MAVAGVTAAHDDTIRATLKRAQDKERIHSAGAGNLDDFDISRIMLAGRSGTVSTGIAAPVTAEGHDFRFKIFLL</sequence>
<keyword evidence="2" id="KW-1185">Reference proteome</keyword>
<protein>
    <submittedName>
        <fullName evidence="1">Uncharacterized protein</fullName>
    </submittedName>
</protein>
<evidence type="ECO:0000313" key="2">
    <source>
        <dbReference type="Proteomes" id="UP000004923"/>
    </source>
</evidence>
<accession>E8LEG4</accession>
<dbReference type="AlphaFoldDB" id="E8LEG4"/>
<reference evidence="1 2" key="1">
    <citation type="submission" date="2011-01" db="EMBL/GenBank/DDBJ databases">
        <authorList>
            <person name="Weinstock G."/>
            <person name="Sodergren E."/>
            <person name="Clifton S."/>
            <person name="Fulton L."/>
            <person name="Fulton B."/>
            <person name="Courtney L."/>
            <person name="Fronick C."/>
            <person name="Harrison M."/>
            <person name="Strong C."/>
            <person name="Farmer C."/>
            <person name="Delahaunty K."/>
            <person name="Markovic C."/>
            <person name="Hall O."/>
            <person name="Minx P."/>
            <person name="Tomlinson C."/>
            <person name="Mitreva M."/>
            <person name="Hou S."/>
            <person name="Chen J."/>
            <person name="Wollam A."/>
            <person name="Pepin K.H."/>
            <person name="Johnson M."/>
            <person name="Bhonagiri V."/>
            <person name="Zhang X."/>
            <person name="Suruliraj S."/>
            <person name="Warren W."/>
            <person name="Chinwalla A."/>
            <person name="Mardis E.R."/>
            <person name="Wilson R.K."/>
        </authorList>
    </citation>
    <scope>NUCLEOTIDE SEQUENCE [LARGE SCALE GENOMIC DNA]</scope>
    <source>
        <strain evidence="1 2">YIT 12067</strain>
    </source>
</reference>
<dbReference type="Proteomes" id="UP000004923">
    <property type="component" value="Unassembled WGS sequence"/>
</dbReference>
<gene>
    <name evidence="1" type="ORF">HMPREF9443_01248</name>
</gene>
<proteinExistence type="predicted"/>
<name>E8LEG4_9FIRM</name>
<comment type="caution">
    <text evidence="1">The sequence shown here is derived from an EMBL/GenBank/DDBJ whole genome shotgun (WGS) entry which is preliminary data.</text>
</comment>